<reference evidence="4" key="1">
    <citation type="submission" date="2012-12" db="EMBL/GenBank/DDBJ databases">
        <authorList>
            <person name="Hellsten U."/>
            <person name="Grimwood J."/>
            <person name="Chapman J.A."/>
            <person name="Shapiro H."/>
            <person name="Aerts A."/>
            <person name="Otillar R.P."/>
            <person name="Terry A.Y."/>
            <person name="Boore J.L."/>
            <person name="Simakov O."/>
            <person name="Marletaz F."/>
            <person name="Cho S.-J."/>
            <person name="Edsinger-Gonzales E."/>
            <person name="Havlak P."/>
            <person name="Kuo D.-H."/>
            <person name="Larsson T."/>
            <person name="Lv J."/>
            <person name="Arendt D."/>
            <person name="Savage R."/>
            <person name="Osoegawa K."/>
            <person name="de Jong P."/>
            <person name="Lindberg D.R."/>
            <person name="Seaver E.C."/>
            <person name="Weisblat D.A."/>
            <person name="Putnam N.H."/>
            <person name="Grigoriev I.V."/>
            <person name="Rokhsar D.S."/>
        </authorList>
    </citation>
    <scope>NUCLEOTIDE SEQUENCE</scope>
</reference>
<dbReference type="GeneID" id="20204760"/>
<dbReference type="CTD" id="20204760"/>
<reference evidence="3" key="3">
    <citation type="submission" date="2015-06" db="UniProtKB">
        <authorList>
            <consortium name="EnsemblMetazoa"/>
        </authorList>
    </citation>
    <scope>IDENTIFICATION</scope>
</reference>
<accession>T1F7G1</accession>
<sequence>MIMICMMWMFISINSLLLHAESDSGHEFSISKRSFEVGQFKEGLCNFRRGDMVSSSSESELLAYFKLIFLLHETWEVDPSGRLFIRTAQKGQEADCKGHKDLRVTKNAETTHARLINHENVGLPCAFEPSQLQYQNSEHYNISPTKRFNNKE</sequence>
<keyword evidence="1" id="KW-0732">Signal</keyword>
<dbReference type="Proteomes" id="UP000015101">
    <property type="component" value="Unassembled WGS sequence"/>
</dbReference>
<dbReference type="EnsemblMetazoa" id="HelroT173984">
    <property type="protein sequence ID" value="HelroP173984"/>
    <property type="gene ID" value="HelroG173984"/>
</dbReference>
<organism evidence="3 4">
    <name type="scientific">Helobdella robusta</name>
    <name type="common">Californian leech</name>
    <dbReference type="NCBI Taxonomy" id="6412"/>
    <lineage>
        <taxon>Eukaryota</taxon>
        <taxon>Metazoa</taxon>
        <taxon>Spiralia</taxon>
        <taxon>Lophotrochozoa</taxon>
        <taxon>Annelida</taxon>
        <taxon>Clitellata</taxon>
        <taxon>Hirudinea</taxon>
        <taxon>Rhynchobdellida</taxon>
        <taxon>Glossiphoniidae</taxon>
        <taxon>Helobdella</taxon>
    </lineage>
</organism>
<dbReference type="EMBL" id="KB096676">
    <property type="protein sequence ID" value="ESO03100.1"/>
    <property type="molecule type" value="Genomic_DNA"/>
</dbReference>
<dbReference type="InParanoid" id="T1F7G1"/>
<evidence type="ECO:0000313" key="2">
    <source>
        <dbReference type="EMBL" id="ESO03100.1"/>
    </source>
</evidence>
<proteinExistence type="predicted"/>
<evidence type="ECO:0000313" key="4">
    <source>
        <dbReference type="Proteomes" id="UP000015101"/>
    </source>
</evidence>
<dbReference type="KEGG" id="hro:HELRODRAFT_173984"/>
<dbReference type="RefSeq" id="XP_009018793.1">
    <property type="nucleotide sequence ID" value="XM_009020545.1"/>
</dbReference>
<evidence type="ECO:0000256" key="1">
    <source>
        <dbReference type="SAM" id="SignalP"/>
    </source>
</evidence>
<evidence type="ECO:0000313" key="3">
    <source>
        <dbReference type="EnsemblMetazoa" id="HelroP173984"/>
    </source>
</evidence>
<protein>
    <submittedName>
        <fullName evidence="2 3">Uncharacterized protein</fullName>
    </submittedName>
</protein>
<reference evidence="2 4" key="2">
    <citation type="journal article" date="2013" name="Nature">
        <title>Insights into bilaterian evolution from three spiralian genomes.</title>
        <authorList>
            <person name="Simakov O."/>
            <person name="Marletaz F."/>
            <person name="Cho S.J."/>
            <person name="Edsinger-Gonzales E."/>
            <person name="Havlak P."/>
            <person name="Hellsten U."/>
            <person name="Kuo D.H."/>
            <person name="Larsson T."/>
            <person name="Lv J."/>
            <person name="Arendt D."/>
            <person name="Savage R."/>
            <person name="Osoegawa K."/>
            <person name="de Jong P."/>
            <person name="Grimwood J."/>
            <person name="Chapman J.A."/>
            <person name="Shapiro H."/>
            <person name="Aerts A."/>
            <person name="Otillar R.P."/>
            <person name="Terry A.Y."/>
            <person name="Boore J.L."/>
            <person name="Grigoriev I.V."/>
            <person name="Lindberg D.R."/>
            <person name="Seaver E.C."/>
            <person name="Weisblat D.A."/>
            <person name="Putnam N.H."/>
            <person name="Rokhsar D.S."/>
        </authorList>
    </citation>
    <scope>NUCLEOTIDE SEQUENCE</scope>
</reference>
<dbReference type="AlphaFoldDB" id="T1F7G1"/>
<gene>
    <name evidence="3" type="primary">20204760</name>
    <name evidence="2" type="ORF">HELRODRAFT_173984</name>
</gene>
<name>T1F7G1_HELRO</name>
<dbReference type="EMBL" id="AMQM01004778">
    <property type="status" value="NOT_ANNOTATED_CDS"/>
    <property type="molecule type" value="Genomic_DNA"/>
</dbReference>
<keyword evidence="4" id="KW-1185">Reference proteome</keyword>
<feature type="chain" id="PRO_5010980398" evidence="1">
    <location>
        <begin position="21"/>
        <end position="152"/>
    </location>
</feature>
<dbReference type="HOGENOM" id="CLU_1724295_0_0_1"/>
<feature type="signal peptide" evidence="1">
    <location>
        <begin position="1"/>
        <end position="20"/>
    </location>
</feature>